<protein>
    <submittedName>
        <fullName evidence="3">Putative zinc finger protein</fullName>
    </submittedName>
</protein>
<dbReference type="AlphaFoldDB" id="A0A4Q7YVP1"/>
<evidence type="ECO:0000313" key="4">
    <source>
        <dbReference type="Proteomes" id="UP000292958"/>
    </source>
</evidence>
<dbReference type="Pfam" id="PF13490">
    <property type="entry name" value="zf-HC2"/>
    <property type="match status" value="1"/>
</dbReference>
<dbReference type="RefSeq" id="WP_130419054.1">
    <property type="nucleotide sequence ID" value="NZ_SHKW01000001.1"/>
</dbReference>
<dbReference type="InterPro" id="IPR041916">
    <property type="entry name" value="Anti_sigma_zinc_sf"/>
</dbReference>
<accession>A0A4Q7YVP1</accession>
<evidence type="ECO:0000259" key="2">
    <source>
        <dbReference type="Pfam" id="PF13490"/>
    </source>
</evidence>
<feature type="domain" description="Putative zinc-finger" evidence="2">
    <location>
        <begin position="15"/>
        <end position="40"/>
    </location>
</feature>
<dbReference type="OrthoDB" id="109506at2"/>
<keyword evidence="1" id="KW-1133">Transmembrane helix</keyword>
<evidence type="ECO:0000256" key="1">
    <source>
        <dbReference type="SAM" id="Phobius"/>
    </source>
</evidence>
<organism evidence="3 4">
    <name type="scientific">Edaphobacter modestus</name>
    <dbReference type="NCBI Taxonomy" id="388466"/>
    <lineage>
        <taxon>Bacteria</taxon>
        <taxon>Pseudomonadati</taxon>
        <taxon>Acidobacteriota</taxon>
        <taxon>Terriglobia</taxon>
        <taxon>Terriglobales</taxon>
        <taxon>Acidobacteriaceae</taxon>
        <taxon>Edaphobacter</taxon>
    </lineage>
</organism>
<feature type="transmembrane region" description="Helical" evidence="1">
    <location>
        <begin position="104"/>
        <end position="125"/>
    </location>
</feature>
<dbReference type="InterPro" id="IPR027383">
    <property type="entry name" value="Znf_put"/>
</dbReference>
<gene>
    <name evidence="3" type="ORF">BDD14_2572</name>
</gene>
<keyword evidence="1" id="KW-0472">Membrane</keyword>
<dbReference type="EMBL" id="SHKW01000001">
    <property type="protein sequence ID" value="RZU41079.1"/>
    <property type="molecule type" value="Genomic_DNA"/>
</dbReference>
<sequence length="266" mass="29193">MRSGVDHLSEVELIRYLDGEMSSSERELASHHLEGCEECRAGLAETLEIGEELKASDMGNSRAAANGEQAHMLLRAKLAEARGAEVGSLGDRVRSFVRTRLSLSYIYGVAAFAGVVAVIFGLPGLHRSVADIAVSLPNRALTPGMTHTVSLQDICAAGDEDLDPAVPYSRQEAVFREYGISIDHSAKDFQVDYLISPQLGGTDDVRNLWPQSYSETRWNARAKDALERHLSRMVCEKKIDLAEAQREIATNWIAAYQKYLGTSRPG</sequence>
<reference evidence="3 4" key="1">
    <citation type="submission" date="2019-02" db="EMBL/GenBank/DDBJ databases">
        <title>Genomic Encyclopedia of Archaeal and Bacterial Type Strains, Phase II (KMG-II): from individual species to whole genera.</title>
        <authorList>
            <person name="Goeker M."/>
        </authorList>
    </citation>
    <scope>NUCLEOTIDE SEQUENCE [LARGE SCALE GENOMIC DNA]</scope>
    <source>
        <strain evidence="3 4">DSM 18101</strain>
    </source>
</reference>
<evidence type="ECO:0000313" key="3">
    <source>
        <dbReference type="EMBL" id="RZU41079.1"/>
    </source>
</evidence>
<name>A0A4Q7YVP1_9BACT</name>
<dbReference type="Proteomes" id="UP000292958">
    <property type="component" value="Unassembled WGS sequence"/>
</dbReference>
<dbReference type="Gene3D" id="1.10.10.1320">
    <property type="entry name" value="Anti-sigma factor, zinc-finger domain"/>
    <property type="match status" value="1"/>
</dbReference>
<comment type="caution">
    <text evidence="3">The sequence shown here is derived from an EMBL/GenBank/DDBJ whole genome shotgun (WGS) entry which is preliminary data.</text>
</comment>
<keyword evidence="4" id="KW-1185">Reference proteome</keyword>
<keyword evidence="1" id="KW-0812">Transmembrane</keyword>
<proteinExistence type="predicted"/>